<dbReference type="InterPro" id="IPR034812">
    <property type="entry name" value="Ppo-like_N"/>
</dbReference>
<keyword evidence="2" id="KW-0408">Iron</keyword>
<dbReference type="EMBL" id="CAJHIT010000003">
    <property type="protein sequence ID" value="CAD6500365.1"/>
    <property type="molecule type" value="Genomic_DNA"/>
</dbReference>
<evidence type="ECO:0000256" key="2">
    <source>
        <dbReference type="PIRSR" id="PIRSR619791-2"/>
    </source>
</evidence>
<dbReference type="AlphaFoldDB" id="A0A9W4CWZ7"/>
<accession>A0A9W4CWZ7</accession>
<protein>
    <submittedName>
        <fullName evidence="3">BgTH12-07542</fullName>
    </submittedName>
</protein>
<dbReference type="PANTHER" id="PTHR11903">
    <property type="entry name" value="PROSTAGLANDIN G/H SYNTHASE"/>
    <property type="match status" value="1"/>
</dbReference>
<dbReference type="GO" id="GO:0016491">
    <property type="term" value="F:oxidoreductase activity"/>
    <property type="evidence" value="ECO:0007669"/>
    <property type="project" value="InterPro"/>
</dbReference>
<sequence>MESSSEGSWRKDIEKSLDSVLGVVSKSLGPVSYHNYRHSKEVSEKPKAISFLADLKKIGFNDLETLLSLLNSEVKGEQDDSKFLLENLVKLLAKWDEGSKFGEQLSNAFIGNLWNATEHPPTTSLGSQYKYRAADGSFNNISLPELGKAGTPYARSAKPEKLQNIALPDPGIIFDSVMARGETFEPHPNKVSSMLFYLASIIIHDIFRTDHADFNISLTSSYLDLAPLYGSNQEEQDTIRVFKDGRIKPDCFSEKRVLGFPPGVGVMLIMFNRFHNYVVMQLAAINENDRFRRPAESSSEAAWLKYDNDLFQTGRLITCGLYVNCVLKDYVRTILSLNRTDSKWNLDPRTEEGKSLFIKPLAEGVGNQVSAEFNVIYRWHSAISVRDEKWTQDLYAQMFPGRDPDSISMDELLQTLGKFESDIPNDPLKRQFANLTRNSDGNYLDDDLVQILEASIDDVAGSFGANRVPKILRSVEILGIIQSRAWNLASLNEFRQYAGLIKYATFEDINPDPIVAERLRNLYEHPDNVELYTGILAEKVKPPMTPGSGLCVNFTTSYAILSDAVALVRGDRFYTVDYTAKNLTNWGYREVLYDTSVDEGCVFHKLILRAFPHHFKDNSIFAHFPFVIPEENLVIQKSLNRADKYSWDKPAMNPSTINIESYTMAQDILRNAASWKVANGQVFSLLRNKLTKSPHVLKNSTTETHRPKNLENTVRTFYQETTRKLLDTYSYNLTSVNVCQIDIVRDVSNIVNTLFAASIFNIPIKASESSDGPHTEHELYQILSLLYTVIVSNEDKTKSFHLKQISHHTTKQISDLLLHHTKSIAAKGVFSDILSKLHDSSVLASYGTYLVKEMLETQVPASEIIRDQILPTMAFISAGGSQIFCQALDFYLGEGTKYLADIQACSLVDSAESDERIFRYFMEGARISTILGIDCCYQPSNETTDSPVIDNGKFKFNILPGQRVSLDLHAIYRDPKIFSDPQEVNLNRPLESYFDHGFGPQQYVGHDLNLVARVAMTAMFKTIFSLKGLQRLRGGGVDGTWYRGGESQGMLKKAQISPGRFAYMTPDQSSFCPFPTTMKIQWNIE</sequence>
<dbReference type="InterPro" id="IPR019791">
    <property type="entry name" value="Haem_peroxidase_animal"/>
</dbReference>
<evidence type="ECO:0000256" key="1">
    <source>
        <dbReference type="ARBA" id="ARBA00022617"/>
    </source>
</evidence>
<feature type="binding site" description="axial binding residue" evidence="2">
    <location>
        <position position="380"/>
    </location>
    <ligand>
        <name>heme b</name>
        <dbReference type="ChEBI" id="CHEBI:60344"/>
    </ligand>
    <ligandPart>
        <name>Fe</name>
        <dbReference type="ChEBI" id="CHEBI:18248"/>
    </ligandPart>
</feature>
<proteinExistence type="predicted"/>
<gene>
    <name evidence="3" type="ORF">BGTH12_LOCUS1723</name>
</gene>
<organism evidence="3 4">
    <name type="scientific">Blumeria graminis f. sp. triticale</name>
    <dbReference type="NCBI Taxonomy" id="1689686"/>
    <lineage>
        <taxon>Eukaryota</taxon>
        <taxon>Fungi</taxon>
        <taxon>Dikarya</taxon>
        <taxon>Ascomycota</taxon>
        <taxon>Pezizomycotina</taxon>
        <taxon>Leotiomycetes</taxon>
        <taxon>Erysiphales</taxon>
        <taxon>Erysiphaceae</taxon>
        <taxon>Blumeria</taxon>
    </lineage>
</organism>
<dbReference type="Proteomes" id="UP000683417">
    <property type="component" value="Unassembled WGS sequence"/>
</dbReference>
<dbReference type="PROSITE" id="PS50292">
    <property type="entry name" value="PEROXIDASE_3"/>
    <property type="match status" value="1"/>
</dbReference>
<dbReference type="Pfam" id="PF03098">
    <property type="entry name" value="An_peroxidase"/>
    <property type="match status" value="2"/>
</dbReference>
<comment type="caution">
    <text evidence="3">The sequence shown here is derived from an EMBL/GenBank/DDBJ whole genome shotgun (WGS) entry which is preliminary data.</text>
</comment>
<reference evidence="3" key="1">
    <citation type="submission" date="2020-10" db="EMBL/GenBank/DDBJ databases">
        <authorList>
            <person name="Muller C M."/>
        </authorList>
    </citation>
    <scope>NUCLEOTIDE SEQUENCE</scope>
    <source>
        <strain evidence="3">THUN-12</strain>
    </source>
</reference>
<name>A0A9W4CWZ7_BLUGR</name>
<dbReference type="GO" id="GO:0046872">
    <property type="term" value="F:metal ion binding"/>
    <property type="evidence" value="ECO:0007669"/>
    <property type="project" value="UniProtKB-KW"/>
</dbReference>
<keyword evidence="2" id="KW-0479">Metal-binding</keyword>
<dbReference type="CDD" id="cd09817">
    <property type="entry name" value="linoleate_diol_synthase_like"/>
    <property type="match status" value="1"/>
</dbReference>
<evidence type="ECO:0000313" key="4">
    <source>
        <dbReference type="Proteomes" id="UP000683417"/>
    </source>
</evidence>
<dbReference type="PANTHER" id="PTHR11903:SF37">
    <property type="entry name" value="PSI-PRODUCING OXYGENASE A"/>
    <property type="match status" value="1"/>
</dbReference>
<evidence type="ECO:0000313" key="3">
    <source>
        <dbReference type="EMBL" id="CAD6500365.1"/>
    </source>
</evidence>
<dbReference type="InterPro" id="IPR050783">
    <property type="entry name" value="Oxylipin_biosynth_metab"/>
</dbReference>
<keyword evidence="1 2" id="KW-0349">Heme</keyword>